<keyword evidence="1" id="KW-0238">DNA-binding</keyword>
<evidence type="ECO:0000313" key="3">
    <source>
        <dbReference type="EMBL" id="MBU3805939.1"/>
    </source>
</evidence>
<protein>
    <submittedName>
        <fullName evidence="3">AraC family ligand binding domain-containing protein</fullName>
    </submittedName>
</protein>
<reference evidence="3" key="1">
    <citation type="journal article" date="2021" name="PeerJ">
        <title>Extensive microbial diversity within the chicken gut microbiome revealed by metagenomics and culture.</title>
        <authorList>
            <person name="Gilroy R."/>
            <person name="Ravi A."/>
            <person name="Getino M."/>
            <person name="Pursley I."/>
            <person name="Horton D.L."/>
            <person name="Alikhan N.F."/>
            <person name="Baker D."/>
            <person name="Gharbi K."/>
            <person name="Hall N."/>
            <person name="Watson M."/>
            <person name="Adriaenssens E.M."/>
            <person name="Foster-Nyarko E."/>
            <person name="Jarju S."/>
            <person name="Secka A."/>
            <person name="Antonio M."/>
            <person name="Oren A."/>
            <person name="Chaudhuri R.R."/>
            <person name="La Ragione R."/>
            <person name="Hildebrand F."/>
            <person name="Pallen M.J."/>
        </authorList>
    </citation>
    <scope>NUCLEOTIDE SEQUENCE</scope>
    <source>
        <strain evidence="3">B5_2728</strain>
    </source>
</reference>
<dbReference type="InterPro" id="IPR014710">
    <property type="entry name" value="RmlC-like_jellyroll"/>
</dbReference>
<dbReference type="Gene3D" id="2.60.120.10">
    <property type="entry name" value="Jelly Rolls"/>
    <property type="match status" value="1"/>
</dbReference>
<dbReference type="EMBL" id="JAHLFP010000024">
    <property type="protein sequence ID" value="MBU3805939.1"/>
    <property type="molecule type" value="Genomic_DNA"/>
</dbReference>
<accession>A0A948T2L7</accession>
<dbReference type="AlphaFoldDB" id="A0A948T2L7"/>
<evidence type="ECO:0000313" key="4">
    <source>
        <dbReference type="Proteomes" id="UP000713596"/>
    </source>
</evidence>
<evidence type="ECO:0000256" key="1">
    <source>
        <dbReference type="ARBA" id="ARBA00023125"/>
    </source>
</evidence>
<dbReference type="GO" id="GO:0003677">
    <property type="term" value="F:DNA binding"/>
    <property type="evidence" value="ECO:0007669"/>
    <property type="project" value="UniProtKB-KW"/>
</dbReference>
<dbReference type="GO" id="GO:0006355">
    <property type="term" value="P:regulation of DNA-templated transcription"/>
    <property type="evidence" value="ECO:0007669"/>
    <property type="project" value="InterPro"/>
</dbReference>
<dbReference type="SUPFAM" id="SSF51215">
    <property type="entry name" value="Regulatory protein AraC"/>
    <property type="match status" value="1"/>
</dbReference>
<reference evidence="3" key="2">
    <citation type="submission" date="2021-04" db="EMBL/GenBank/DDBJ databases">
        <authorList>
            <person name="Gilroy R."/>
        </authorList>
    </citation>
    <scope>NUCLEOTIDE SEQUENCE</scope>
    <source>
        <strain evidence="3">B5_2728</strain>
    </source>
</reference>
<evidence type="ECO:0000259" key="2">
    <source>
        <dbReference type="Pfam" id="PF02311"/>
    </source>
</evidence>
<dbReference type="InterPro" id="IPR037923">
    <property type="entry name" value="HTH-like"/>
</dbReference>
<feature type="domain" description="AraC-type arabinose-binding/dimerisation" evidence="2">
    <location>
        <begin position="17"/>
        <end position="120"/>
    </location>
</feature>
<dbReference type="InterPro" id="IPR003313">
    <property type="entry name" value="AraC-bd"/>
</dbReference>
<gene>
    <name evidence="3" type="ORF">H9882_03495</name>
</gene>
<proteinExistence type="predicted"/>
<dbReference type="Proteomes" id="UP000713596">
    <property type="component" value="Unassembled WGS sequence"/>
</dbReference>
<organism evidence="3 4">
    <name type="scientific">Candidatus Allofournierella pullistercoris</name>
    <dbReference type="NCBI Taxonomy" id="2838597"/>
    <lineage>
        <taxon>Bacteria</taxon>
        <taxon>Bacillati</taxon>
        <taxon>Bacillota</taxon>
        <taxon>Clostridia</taxon>
        <taxon>Eubacteriales</taxon>
        <taxon>Oscillospiraceae</taxon>
        <taxon>Allofournierella</taxon>
    </lineage>
</organism>
<name>A0A948T2L7_9FIRM</name>
<comment type="caution">
    <text evidence="3">The sequence shown here is derived from an EMBL/GenBank/DDBJ whole genome shotgun (WGS) entry which is preliminary data.</text>
</comment>
<dbReference type="Pfam" id="PF02311">
    <property type="entry name" value="AraC_binding"/>
    <property type="match status" value="1"/>
</dbReference>
<sequence length="203" mass="23258">MKKETRTVVYDDELRVEAYRFEGILQPFPNHFHEYYVIGFMEDGHRCLSCKKQEYTIHKGDIVLFNPGDNHACVQSDNGTLDYRGINIKKQVMLDLAQEVTGKRLLPGFRQNVVRDDEIACYLRPDGKKQMWEVFAELAPIAGLGDSFLIWNLIQLVFSLFKQEGCICVKPSLVNLVIRPLPAGDNHIFYLPLVHQLQAGGFV</sequence>